<evidence type="ECO:0000313" key="1">
    <source>
        <dbReference type="Proteomes" id="UP000887565"/>
    </source>
</evidence>
<dbReference type="AlphaFoldDB" id="A0A915K5P5"/>
<proteinExistence type="predicted"/>
<accession>A0A915K5P5</accession>
<protein>
    <submittedName>
        <fullName evidence="2">Uncharacterized protein</fullName>
    </submittedName>
</protein>
<dbReference type="Proteomes" id="UP000887565">
    <property type="component" value="Unplaced"/>
</dbReference>
<reference evidence="2" key="1">
    <citation type="submission" date="2022-11" db="UniProtKB">
        <authorList>
            <consortium name="WormBaseParasite"/>
        </authorList>
    </citation>
    <scope>IDENTIFICATION</scope>
</reference>
<name>A0A915K5P5_ROMCU</name>
<evidence type="ECO:0000313" key="2">
    <source>
        <dbReference type="WBParaSite" id="nRc.2.0.1.t33182-RA"/>
    </source>
</evidence>
<organism evidence="1 2">
    <name type="scientific">Romanomermis culicivorax</name>
    <name type="common">Nematode worm</name>
    <dbReference type="NCBI Taxonomy" id="13658"/>
    <lineage>
        <taxon>Eukaryota</taxon>
        <taxon>Metazoa</taxon>
        <taxon>Ecdysozoa</taxon>
        <taxon>Nematoda</taxon>
        <taxon>Enoplea</taxon>
        <taxon>Dorylaimia</taxon>
        <taxon>Mermithida</taxon>
        <taxon>Mermithoidea</taxon>
        <taxon>Mermithidae</taxon>
        <taxon>Romanomermis</taxon>
    </lineage>
</organism>
<sequence>MQQLISTTAAAIACNNRPTPRPMPVTSQFQGEEPHDIYIPNETLCETEPALAYGRPPAQIKPKAPSMGTLYNNEFSCTAPDYPPHDYYDHLQPRFDLPRASHGEEDSRIKTIVHNMYPLIIDGSTTNKHLLHFFIRLENEFGYDALNHVKMSTLRHLTCDTPSNMIQDMTRYEDAENFFMFHLAPDCNQMTLKHELASITPKAGEELAAFLSKVMIVQLLYQDEDQTFRHKQVIDSFLTKMPVFYQLTISEQAENFTNIQQLANAVTKARSILNATKPEISTAERPILLNQAEPNPTGP</sequence>
<keyword evidence="1" id="KW-1185">Reference proteome</keyword>
<dbReference type="WBParaSite" id="nRc.2.0.1.t33182-RA">
    <property type="protein sequence ID" value="nRc.2.0.1.t33182-RA"/>
    <property type="gene ID" value="nRc.2.0.1.g33182"/>
</dbReference>